<dbReference type="RefSeq" id="WP_034646640.1">
    <property type="nucleotide sequence ID" value="NZ_ARZX01000023.1"/>
</dbReference>
<evidence type="ECO:0000313" key="4">
    <source>
        <dbReference type="EMBL" id="EWH12395.1"/>
    </source>
</evidence>
<dbReference type="NCBIfam" id="TIGR00097">
    <property type="entry name" value="HMP-P_kinase"/>
    <property type="match status" value="1"/>
</dbReference>
<dbReference type="Gene3D" id="3.40.1190.20">
    <property type="match status" value="1"/>
</dbReference>
<comment type="pathway">
    <text evidence="1">Cofactor biosynthesis; thiamine diphosphate biosynthesis.</text>
</comment>
<dbReference type="SUPFAM" id="SSF53613">
    <property type="entry name" value="Ribokinase-like"/>
    <property type="match status" value="1"/>
</dbReference>
<evidence type="ECO:0000256" key="2">
    <source>
        <dbReference type="ARBA" id="ARBA00012135"/>
    </source>
</evidence>
<dbReference type="InterPro" id="IPR004399">
    <property type="entry name" value="HMP/HMP-P_kinase_dom"/>
</dbReference>
<proteinExistence type="predicted"/>
<dbReference type="InterPro" id="IPR029056">
    <property type="entry name" value="Ribokinase-like"/>
</dbReference>
<accession>A0ABP3B3K0</accession>
<sequence>MKNTTTIYNAVLAIAGSDSGGCAGIQADIKSISANDGFATTAITAITAQNTLGVNAIYPIPTVEIKNQIAAVLTDINIGAIKIGMLQSTQIIKTVTDSLRAYNNIPVVLDPVMVASSGHNLLDNSALEALKLLLPIATLITPNIPEALVLLNIDTISPENMPEMAKKIGKTYKTSVLLKGGHLENCTSLMDVLYVYDTDSLHNFSKTQIDTKNTHGTGCTLSSAIATHIALGCTLKDAVQKGITYTHQAIVAGKRKELGQGNGPVNHFYKLY</sequence>
<dbReference type="Proteomes" id="UP000019275">
    <property type="component" value="Unassembled WGS sequence"/>
</dbReference>
<gene>
    <name evidence="4" type="ORF">KLA_14740</name>
</gene>
<dbReference type="EMBL" id="ARZX01000023">
    <property type="protein sequence ID" value="EWH12395.1"/>
    <property type="molecule type" value="Genomic_DNA"/>
</dbReference>
<organism evidence="4 5">
    <name type="scientific">Cellulophaga geojensis KL-A</name>
    <dbReference type="NCBI Taxonomy" id="1328323"/>
    <lineage>
        <taxon>Bacteria</taxon>
        <taxon>Pseudomonadati</taxon>
        <taxon>Bacteroidota</taxon>
        <taxon>Flavobacteriia</taxon>
        <taxon>Flavobacteriales</taxon>
        <taxon>Flavobacteriaceae</taxon>
        <taxon>Cellulophaga</taxon>
    </lineage>
</organism>
<feature type="domain" description="Pyridoxamine kinase/Phosphomethylpyrimidine kinase" evidence="3">
    <location>
        <begin position="18"/>
        <end position="266"/>
    </location>
</feature>
<comment type="caution">
    <text evidence="4">The sequence shown here is derived from an EMBL/GenBank/DDBJ whole genome shotgun (WGS) entry which is preliminary data.</text>
</comment>
<dbReference type="PANTHER" id="PTHR20858">
    <property type="entry name" value="PHOSPHOMETHYLPYRIMIDINE KINASE"/>
    <property type="match status" value="1"/>
</dbReference>
<evidence type="ECO:0000259" key="3">
    <source>
        <dbReference type="Pfam" id="PF08543"/>
    </source>
</evidence>
<protein>
    <recommendedName>
        <fullName evidence="2">hydroxymethylpyrimidine kinase</fullName>
        <ecNumber evidence="2">2.7.1.49</ecNumber>
    </recommendedName>
</protein>
<name>A0ABP3B3K0_9FLAO</name>
<dbReference type="Pfam" id="PF08543">
    <property type="entry name" value="Phos_pyr_kin"/>
    <property type="match status" value="1"/>
</dbReference>
<dbReference type="InterPro" id="IPR013749">
    <property type="entry name" value="PM/HMP-P_kinase-1"/>
</dbReference>
<reference evidence="4 5" key="1">
    <citation type="journal article" date="2014" name="Genome Announc.">
        <title>Draft Genome Sequence of the Carrageenan-Degrading Bacterium Cellulophaga sp. Strain KL-A, Isolated from Decaying Marine Algae.</title>
        <authorList>
            <person name="Shan D."/>
            <person name="Ying J."/>
            <person name="Li X."/>
            <person name="Gao Z."/>
            <person name="Wei G."/>
            <person name="Shao Z."/>
        </authorList>
    </citation>
    <scope>NUCLEOTIDE SEQUENCE [LARGE SCALE GENOMIC DNA]</scope>
    <source>
        <strain evidence="4 5">KL-A</strain>
    </source>
</reference>
<dbReference type="PANTHER" id="PTHR20858:SF17">
    <property type="entry name" value="HYDROXYMETHYLPYRIMIDINE_PHOSPHOMETHYLPYRIMIDINE KINASE THI20-RELATED"/>
    <property type="match status" value="1"/>
</dbReference>
<keyword evidence="4" id="KW-0808">Transferase</keyword>
<keyword evidence="4" id="KW-0418">Kinase</keyword>
<dbReference type="EC" id="2.7.1.49" evidence="2"/>
<evidence type="ECO:0000313" key="5">
    <source>
        <dbReference type="Proteomes" id="UP000019275"/>
    </source>
</evidence>
<dbReference type="GO" id="GO:0016301">
    <property type="term" value="F:kinase activity"/>
    <property type="evidence" value="ECO:0007669"/>
    <property type="project" value="UniProtKB-KW"/>
</dbReference>
<keyword evidence="5" id="KW-1185">Reference proteome</keyword>
<dbReference type="CDD" id="cd01169">
    <property type="entry name" value="HMPP_kinase"/>
    <property type="match status" value="1"/>
</dbReference>
<evidence type="ECO:0000256" key="1">
    <source>
        <dbReference type="ARBA" id="ARBA00004948"/>
    </source>
</evidence>